<dbReference type="GO" id="GO:0002161">
    <property type="term" value="F:aminoacyl-tRNA deacylase activity"/>
    <property type="evidence" value="ECO:0007669"/>
    <property type="project" value="UniProtKB-ARBA"/>
</dbReference>
<name>A0A2N3LE15_9BACI</name>
<dbReference type="GO" id="GO:0003676">
    <property type="term" value="F:nucleic acid binding"/>
    <property type="evidence" value="ECO:0007669"/>
    <property type="project" value="InterPro"/>
</dbReference>
<evidence type="ECO:0000256" key="2">
    <source>
        <dbReference type="ARBA" id="ARBA00004496"/>
    </source>
</evidence>
<keyword evidence="3" id="KW-0479">Metal-binding</keyword>
<feature type="domain" description="Alanyl-transfer RNA synthetases family profile" evidence="6">
    <location>
        <begin position="1"/>
        <end position="235"/>
    </location>
</feature>
<evidence type="ECO:0000313" key="7">
    <source>
        <dbReference type="EMBL" id="PKR82774.1"/>
    </source>
</evidence>
<dbReference type="GO" id="GO:0005737">
    <property type="term" value="C:cytoplasm"/>
    <property type="evidence" value="ECO:0007669"/>
    <property type="project" value="UniProtKB-SubCell"/>
</dbReference>
<dbReference type="InterPro" id="IPR018165">
    <property type="entry name" value="Ala-tRNA-synth_IIc_core"/>
</dbReference>
<comment type="subcellular location">
    <subcellularLocation>
        <location evidence="2">Cytoplasm</location>
    </subcellularLocation>
</comment>
<dbReference type="Gene3D" id="3.10.310.40">
    <property type="match status" value="1"/>
</dbReference>
<proteinExistence type="predicted"/>
<sequence length="395" mass="44893">MTEKLFYREPKMFEWSTEITSMREMNNKIIVTLAETAFYPTGGGQPHDIGYIDSIKVLDVFEEKDEIFHILESKLENKVVHCKIDVKRRIDHTQHHTGQHLLSAVCIELFEAHTHSFHLGEVTVTIDLDLPELKGSQLKAIEETANQYIYENKKVKTYTVTDKELSSIPLRKVPDVTGEIRIVEIEGIDYSACCGTHVEQTAEIGLIKLIKTEKQRGGTRLHFICGFRAIQDYQEKHNILAALTKNLSTSKEEIIARIEKLENEKKEIQRKLDIAQNENANFLAHDLLQSNQEIILIQTFSEKSIQDLQVLSRQLIAKTDKLVVLASLLDKRCLIQHNGQNQFHCGQFVKANISSFNGKGGGSNNNAQVTFTSESDMYAFLELVKNAAELKSPQI</sequence>
<dbReference type="Pfam" id="PF07973">
    <property type="entry name" value="tRNA_SAD"/>
    <property type="match status" value="1"/>
</dbReference>
<dbReference type="EMBL" id="PIQO01000028">
    <property type="protein sequence ID" value="PKR82774.1"/>
    <property type="molecule type" value="Genomic_DNA"/>
</dbReference>
<dbReference type="GO" id="GO:0046872">
    <property type="term" value="F:metal ion binding"/>
    <property type="evidence" value="ECO:0007669"/>
    <property type="project" value="UniProtKB-KW"/>
</dbReference>
<dbReference type="Gene3D" id="3.30.980.10">
    <property type="entry name" value="Threonyl-trna Synthetase, Chain A, domain 2"/>
    <property type="match status" value="1"/>
</dbReference>
<dbReference type="SUPFAM" id="SSF55186">
    <property type="entry name" value="ThrRS/AlaRS common domain"/>
    <property type="match status" value="1"/>
</dbReference>
<dbReference type="GO" id="GO:0006419">
    <property type="term" value="P:alanyl-tRNA aminoacylation"/>
    <property type="evidence" value="ECO:0007669"/>
    <property type="project" value="InterPro"/>
</dbReference>
<evidence type="ECO:0000313" key="8">
    <source>
        <dbReference type="Proteomes" id="UP000233440"/>
    </source>
</evidence>
<dbReference type="InterPro" id="IPR018163">
    <property type="entry name" value="Thr/Ala-tRNA-synth_IIc_edit"/>
</dbReference>
<dbReference type="RefSeq" id="WP_101356464.1">
    <property type="nucleotide sequence ID" value="NZ_PIQO01000028.1"/>
</dbReference>
<dbReference type="OrthoDB" id="9812949at2"/>
<dbReference type="PANTHER" id="PTHR43462:SF1">
    <property type="entry name" value="ALANYL-TRNA EDITING PROTEIN AARSD1"/>
    <property type="match status" value="1"/>
</dbReference>
<dbReference type="PROSITE" id="PS50860">
    <property type="entry name" value="AA_TRNA_LIGASE_II_ALA"/>
    <property type="match status" value="1"/>
</dbReference>
<dbReference type="GO" id="GO:0005524">
    <property type="term" value="F:ATP binding"/>
    <property type="evidence" value="ECO:0007669"/>
    <property type="project" value="InterPro"/>
</dbReference>
<comment type="caution">
    <text evidence="7">The sequence shown here is derived from an EMBL/GenBank/DDBJ whole genome shotgun (WGS) entry which is preliminary data.</text>
</comment>
<dbReference type="InterPro" id="IPR051335">
    <property type="entry name" value="Alanyl-tRNA_Editing_Enzymes"/>
</dbReference>
<gene>
    <name evidence="7" type="ORF">CWO92_22565</name>
</gene>
<evidence type="ECO:0000259" key="6">
    <source>
        <dbReference type="PROSITE" id="PS50860"/>
    </source>
</evidence>
<organism evidence="7 8">
    <name type="scientific">Heyndrickxia camelliae</name>
    <dbReference type="NCBI Taxonomy" id="1707093"/>
    <lineage>
        <taxon>Bacteria</taxon>
        <taxon>Bacillati</taxon>
        <taxon>Bacillota</taxon>
        <taxon>Bacilli</taxon>
        <taxon>Bacillales</taxon>
        <taxon>Bacillaceae</taxon>
        <taxon>Heyndrickxia</taxon>
    </lineage>
</organism>
<evidence type="ECO:0000256" key="5">
    <source>
        <dbReference type="SAM" id="Coils"/>
    </source>
</evidence>
<dbReference type="PANTHER" id="PTHR43462">
    <property type="entry name" value="ALANYL-TRNA EDITING PROTEIN"/>
    <property type="match status" value="1"/>
</dbReference>
<protein>
    <recommendedName>
        <fullName evidence="6">Alanyl-transfer RNA synthetases family profile domain-containing protein</fullName>
    </recommendedName>
</protein>
<dbReference type="Gene3D" id="2.40.30.130">
    <property type="match status" value="1"/>
</dbReference>
<dbReference type="SMART" id="SM00863">
    <property type="entry name" value="tRNA_SAD"/>
    <property type="match status" value="1"/>
</dbReference>
<evidence type="ECO:0000256" key="3">
    <source>
        <dbReference type="ARBA" id="ARBA00022723"/>
    </source>
</evidence>
<reference evidence="7 8" key="1">
    <citation type="submission" date="2017-11" db="EMBL/GenBank/DDBJ databases">
        <title>Bacillus camelliae sp. nov., isolated from pu'er tea.</title>
        <authorList>
            <person name="Niu L."/>
        </authorList>
    </citation>
    <scope>NUCLEOTIDE SEQUENCE [LARGE SCALE GENOMIC DNA]</scope>
    <source>
        <strain evidence="7 8">7578-1</strain>
    </source>
</reference>
<feature type="coiled-coil region" evidence="5">
    <location>
        <begin position="244"/>
        <end position="285"/>
    </location>
</feature>
<dbReference type="Proteomes" id="UP000233440">
    <property type="component" value="Unassembled WGS sequence"/>
</dbReference>
<dbReference type="AlphaFoldDB" id="A0A2N3LE15"/>
<dbReference type="GO" id="GO:0004813">
    <property type="term" value="F:alanine-tRNA ligase activity"/>
    <property type="evidence" value="ECO:0007669"/>
    <property type="project" value="InterPro"/>
</dbReference>
<keyword evidence="8" id="KW-1185">Reference proteome</keyword>
<keyword evidence="5" id="KW-0175">Coiled coil</keyword>
<keyword evidence="4" id="KW-0862">Zinc</keyword>
<dbReference type="SUPFAM" id="SSF50447">
    <property type="entry name" value="Translation proteins"/>
    <property type="match status" value="1"/>
</dbReference>
<evidence type="ECO:0000256" key="4">
    <source>
        <dbReference type="ARBA" id="ARBA00022833"/>
    </source>
</evidence>
<accession>A0A2N3LE15</accession>
<dbReference type="InterPro" id="IPR009000">
    <property type="entry name" value="Transl_B-barrel_sf"/>
</dbReference>
<dbReference type="InterPro" id="IPR012947">
    <property type="entry name" value="tRNA_SAD"/>
</dbReference>
<evidence type="ECO:0000256" key="1">
    <source>
        <dbReference type="ARBA" id="ARBA00001947"/>
    </source>
</evidence>
<comment type="cofactor">
    <cofactor evidence="1">
        <name>Zn(2+)</name>
        <dbReference type="ChEBI" id="CHEBI:29105"/>
    </cofactor>
</comment>